<organism evidence="2 3">
    <name type="scientific">Schizopora paradoxa</name>
    <dbReference type="NCBI Taxonomy" id="27342"/>
    <lineage>
        <taxon>Eukaryota</taxon>
        <taxon>Fungi</taxon>
        <taxon>Dikarya</taxon>
        <taxon>Basidiomycota</taxon>
        <taxon>Agaricomycotina</taxon>
        <taxon>Agaricomycetes</taxon>
        <taxon>Hymenochaetales</taxon>
        <taxon>Schizoporaceae</taxon>
        <taxon>Schizopora</taxon>
    </lineage>
</organism>
<protein>
    <submittedName>
        <fullName evidence="2">Uncharacterized protein</fullName>
    </submittedName>
</protein>
<accession>A0A0H2RFS5</accession>
<dbReference type="EMBL" id="KQ087034">
    <property type="protein sequence ID" value="KLO03786.1"/>
    <property type="molecule type" value="Genomic_DNA"/>
</dbReference>
<feature type="region of interest" description="Disordered" evidence="1">
    <location>
        <begin position="64"/>
        <end position="85"/>
    </location>
</feature>
<proteinExistence type="predicted"/>
<dbReference type="AlphaFoldDB" id="A0A0H2RFS5"/>
<evidence type="ECO:0000313" key="2">
    <source>
        <dbReference type="EMBL" id="KLO03786.1"/>
    </source>
</evidence>
<feature type="region of interest" description="Disordered" evidence="1">
    <location>
        <begin position="109"/>
        <end position="129"/>
    </location>
</feature>
<reference evidence="2 3" key="1">
    <citation type="submission" date="2015-04" db="EMBL/GenBank/DDBJ databases">
        <title>Complete genome sequence of Schizopora paradoxa KUC8140, a cosmopolitan wood degrader in East Asia.</title>
        <authorList>
            <consortium name="DOE Joint Genome Institute"/>
            <person name="Min B."/>
            <person name="Park H."/>
            <person name="Jang Y."/>
            <person name="Kim J.-J."/>
            <person name="Kim K.H."/>
            <person name="Pangilinan J."/>
            <person name="Lipzen A."/>
            <person name="Riley R."/>
            <person name="Grigoriev I.V."/>
            <person name="Spatafora J.W."/>
            <person name="Choi I.-G."/>
        </authorList>
    </citation>
    <scope>NUCLEOTIDE SEQUENCE [LARGE SCALE GENOMIC DNA]</scope>
    <source>
        <strain evidence="2 3">KUC8140</strain>
    </source>
</reference>
<evidence type="ECO:0000256" key="1">
    <source>
        <dbReference type="SAM" id="MobiDB-lite"/>
    </source>
</evidence>
<dbReference type="InParanoid" id="A0A0H2RFS5"/>
<gene>
    <name evidence="2" type="ORF">SCHPADRAFT_1003478</name>
</gene>
<name>A0A0H2RFS5_9AGAM</name>
<sequence>MLTSAEVLTFVRQCRLVPNADRVTHHPFPRHRSRDRSRADEHRRRRCIVFIPCAVLPSAHAHADASNAPRPQAAPTQCRDVSTSDERSWVARRTLVRLFSSEQRRSDNEVRCDTGRMNGRPTASTRPHPTCMVHAQNEGLGQVDVGTEGCRGSGGMGMGCAAFKLISPYAASPSSLPPLISPFRLNTTMRRTYRRPASSIEERQLVLLQTAVTLLRRSPPSYTTFSVRHKLFGDDAGARCRDISTSDERRHGSLVPAIVDDI</sequence>
<dbReference type="Proteomes" id="UP000053477">
    <property type="component" value="Unassembled WGS sequence"/>
</dbReference>
<evidence type="ECO:0000313" key="3">
    <source>
        <dbReference type="Proteomes" id="UP000053477"/>
    </source>
</evidence>
<keyword evidence="3" id="KW-1185">Reference proteome</keyword>